<keyword evidence="2" id="KW-1185">Reference proteome</keyword>
<dbReference type="Proteomes" id="UP000694380">
    <property type="component" value="Unplaced"/>
</dbReference>
<dbReference type="AlphaFoldDB" id="A0A8C3ILD5"/>
<proteinExistence type="predicted"/>
<reference evidence="1" key="1">
    <citation type="submission" date="2025-08" db="UniProtKB">
        <authorList>
            <consortium name="Ensembl"/>
        </authorList>
    </citation>
    <scope>IDENTIFICATION</scope>
</reference>
<dbReference type="Ensembl" id="ENSCPBT00000041884.1">
    <property type="protein sequence ID" value="ENSCPBP00000035710.1"/>
    <property type="gene ID" value="ENSCPBG00000024836.1"/>
</dbReference>
<accession>A0A8C3ILD5</accession>
<protein>
    <submittedName>
        <fullName evidence="1">Uncharacterized protein</fullName>
    </submittedName>
</protein>
<evidence type="ECO:0000313" key="1">
    <source>
        <dbReference type="Ensembl" id="ENSCPBP00000035710.1"/>
    </source>
</evidence>
<sequence length="85" mass="9762">LETPSNTVPLATRWPGQWHRTPDWQSALQPRTSECTPPPLVPIFAFCLFRPMCPGRMEPFHVFVDMMQSLTNLSRAPCTSLKLFF</sequence>
<name>A0A8C3ILD5_CHRPI</name>
<reference evidence="1" key="2">
    <citation type="submission" date="2025-09" db="UniProtKB">
        <authorList>
            <consortium name="Ensembl"/>
        </authorList>
    </citation>
    <scope>IDENTIFICATION</scope>
</reference>
<organism evidence="1 2">
    <name type="scientific">Chrysemys picta bellii</name>
    <name type="common">Western painted turtle</name>
    <name type="synonym">Emys bellii</name>
    <dbReference type="NCBI Taxonomy" id="8478"/>
    <lineage>
        <taxon>Eukaryota</taxon>
        <taxon>Metazoa</taxon>
        <taxon>Chordata</taxon>
        <taxon>Craniata</taxon>
        <taxon>Vertebrata</taxon>
        <taxon>Euteleostomi</taxon>
        <taxon>Archelosauria</taxon>
        <taxon>Testudinata</taxon>
        <taxon>Testudines</taxon>
        <taxon>Cryptodira</taxon>
        <taxon>Durocryptodira</taxon>
        <taxon>Testudinoidea</taxon>
        <taxon>Emydidae</taxon>
        <taxon>Chrysemys</taxon>
    </lineage>
</organism>
<evidence type="ECO:0000313" key="2">
    <source>
        <dbReference type="Proteomes" id="UP000694380"/>
    </source>
</evidence>